<dbReference type="GeneTree" id="ENSGT00390000003349"/>
<accession>A0A670Z952</accession>
<evidence type="ECO:0000259" key="8">
    <source>
        <dbReference type="Pfam" id="PF12705"/>
    </source>
</evidence>
<dbReference type="FunFam" id="3.90.320.10:FF:000005">
    <property type="entry name" value="Mitochondrial genome maintenance exonuclease 1"/>
    <property type="match status" value="1"/>
</dbReference>
<dbReference type="GO" id="GO:0045145">
    <property type="term" value="F:single-stranded DNA 5'-3' DNA exonuclease activity"/>
    <property type="evidence" value="ECO:0007669"/>
    <property type="project" value="Ensembl"/>
</dbReference>
<proteinExistence type="inferred from homology"/>
<evidence type="ECO:0000256" key="7">
    <source>
        <dbReference type="HAMAP-Rule" id="MF_03030"/>
    </source>
</evidence>
<dbReference type="PANTHER" id="PTHR31340:SF3">
    <property type="entry name" value="MITOCHONDRIAL GENOME MAINTENANCE EXONUCLEASE 1"/>
    <property type="match status" value="1"/>
</dbReference>
<organism evidence="9 10">
    <name type="scientific">Pseudonaja textilis</name>
    <name type="common">Eastern brown snake</name>
    <dbReference type="NCBI Taxonomy" id="8673"/>
    <lineage>
        <taxon>Eukaryota</taxon>
        <taxon>Metazoa</taxon>
        <taxon>Chordata</taxon>
        <taxon>Craniata</taxon>
        <taxon>Vertebrata</taxon>
        <taxon>Euteleostomi</taxon>
        <taxon>Lepidosauria</taxon>
        <taxon>Squamata</taxon>
        <taxon>Bifurcata</taxon>
        <taxon>Unidentata</taxon>
        <taxon>Episquamata</taxon>
        <taxon>Toxicofera</taxon>
        <taxon>Serpentes</taxon>
        <taxon>Colubroidea</taxon>
        <taxon>Elapidae</taxon>
        <taxon>Hydrophiinae</taxon>
        <taxon>Pseudonaja</taxon>
    </lineage>
</organism>
<keyword evidence="1 7" id="KW-0540">Nuclease</keyword>
<evidence type="ECO:0000313" key="9">
    <source>
        <dbReference type="Ensembl" id="ENSPTXP00000020325.1"/>
    </source>
</evidence>
<keyword evidence="10" id="KW-1185">Reference proteome</keyword>
<keyword evidence="2" id="KW-0227">DNA damage</keyword>
<keyword evidence="5 7" id="KW-0496">Mitochondrion</keyword>
<keyword evidence="6" id="KW-0234">DNA repair</keyword>
<evidence type="ECO:0000256" key="3">
    <source>
        <dbReference type="ARBA" id="ARBA00022801"/>
    </source>
</evidence>
<evidence type="ECO:0000256" key="6">
    <source>
        <dbReference type="ARBA" id="ARBA00023204"/>
    </source>
</evidence>
<gene>
    <name evidence="7 9" type="primary">MGME1</name>
</gene>
<name>A0A670Z952_PSETE</name>
<feature type="active site" evidence="7">
    <location>
        <position position="236"/>
    </location>
</feature>
<evidence type="ECO:0000256" key="4">
    <source>
        <dbReference type="ARBA" id="ARBA00022839"/>
    </source>
</evidence>
<keyword evidence="3 7" id="KW-0378">Hydrolase</keyword>
<feature type="active site" evidence="7">
    <location>
        <position position="249"/>
    </location>
</feature>
<evidence type="ECO:0000256" key="1">
    <source>
        <dbReference type="ARBA" id="ARBA00022722"/>
    </source>
</evidence>
<dbReference type="HAMAP" id="MF_03030">
    <property type="entry name" value="MGME1"/>
    <property type="match status" value="1"/>
</dbReference>
<dbReference type="InterPro" id="IPR038726">
    <property type="entry name" value="PDDEXK_AddAB-type"/>
</dbReference>
<sequence length="340" mass="39260">TQRQPSFLICRLKSGSLTVFTTPLSEKNILHRTLTISLPFYKKKRTEYENMDLPKYGNLINDLTSGQGRSDRPRLWDEGCQNKPPAHKPEAKLLKNRVPLMNPRKSPQQQEIPQGLPLQIALQKNRWASVTSVLHQTMPAEQAFYLERWKQRMILKLGKEGFEEYVKNTFQKGKNFHAAMEALLLAKGNVVKEQEEDPSISGYVRSVKHALQDITRVRALESAVQHEALYYQGLADCIADYRGQLCLIDWKTSEKPKPFLQNTYDNPLQIAAYIGAINHDRNYDFQVNCGLLVVAYNDGSPAHSHFMSFELCSQYWDKWLLRLEEFKEKRKDNVTQITSS</sequence>
<dbReference type="PANTHER" id="PTHR31340">
    <property type="entry name" value="MITOCHONDRIAL GENOME MAINTENANCE EXONUCLEASE 1"/>
    <property type="match status" value="1"/>
</dbReference>
<evidence type="ECO:0000256" key="2">
    <source>
        <dbReference type="ARBA" id="ARBA00022763"/>
    </source>
</evidence>
<dbReference type="EC" id="3.1.-.-" evidence="7"/>
<dbReference type="InterPro" id="IPR011335">
    <property type="entry name" value="Restrct_endonuc-II-like"/>
</dbReference>
<dbReference type="GO" id="GO:0005739">
    <property type="term" value="C:mitochondrion"/>
    <property type="evidence" value="ECO:0007669"/>
    <property type="project" value="UniProtKB-SubCell"/>
</dbReference>
<keyword evidence="4 7" id="KW-0269">Exonuclease</keyword>
<comment type="subcellular location">
    <subcellularLocation>
        <location evidence="7">Mitochondrion</location>
    </subcellularLocation>
</comment>
<evidence type="ECO:0000256" key="5">
    <source>
        <dbReference type="ARBA" id="ARBA00023128"/>
    </source>
</evidence>
<comment type="function">
    <text evidence="7">Metal-dependent single-stranded DNA (ssDNA) exonuclease involved in mitochondrial genome maintenance. Has preference for 5'-3' exonuclease activity. Necessary for maintenance of proper 7S DNA levels. Probably involved in mitochondrial DNA (mtDNA) repair.</text>
</comment>
<feature type="active site" evidence="7">
    <location>
        <position position="251"/>
    </location>
</feature>
<dbReference type="Pfam" id="PF12705">
    <property type="entry name" value="PDDEXK_1"/>
    <property type="match status" value="1"/>
</dbReference>
<protein>
    <recommendedName>
        <fullName evidence="7">Mitochondrial genome maintenance exonuclease 1</fullName>
        <ecNumber evidence="7">3.1.-.-</ecNumber>
    </recommendedName>
</protein>
<reference evidence="9" key="2">
    <citation type="submission" date="2025-09" db="UniProtKB">
        <authorList>
            <consortium name="Ensembl"/>
        </authorList>
    </citation>
    <scope>IDENTIFICATION</scope>
</reference>
<evidence type="ECO:0000313" key="10">
    <source>
        <dbReference type="Proteomes" id="UP000472273"/>
    </source>
</evidence>
<dbReference type="Gene3D" id="3.90.320.10">
    <property type="match status" value="1"/>
</dbReference>
<dbReference type="AlphaFoldDB" id="A0A670Z952"/>
<dbReference type="GO" id="GO:0043504">
    <property type="term" value="P:mitochondrial DNA repair"/>
    <property type="evidence" value="ECO:0007669"/>
    <property type="project" value="UniProtKB-UniRule"/>
</dbReference>
<dbReference type="Proteomes" id="UP000472273">
    <property type="component" value="Unplaced"/>
</dbReference>
<dbReference type="InterPro" id="IPR011604">
    <property type="entry name" value="PDDEXK-like_dom_sf"/>
</dbReference>
<feature type="domain" description="PD-(D/E)XK endonuclease-like" evidence="8">
    <location>
        <begin position="148"/>
        <end position="326"/>
    </location>
</feature>
<dbReference type="Ensembl" id="ENSPTXT00000020942.1">
    <property type="protein sequence ID" value="ENSPTXP00000020325.1"/>
    <property type="gene ID" value="ENSPTXG00000014050.1"/>
</dbReference>
<reference evidence="9" key="1">
    <citation type="submission" date="2025-08" db="UniProtKB">
        <authorList>
            <consortium name="Ensembl"/>
        </authorList>
    </citation>
    <scope>IDENTIFICATION</scope>
</reference>
<dbReference type="SUPFAM" id="SSF52980">
    <property type="entry name" value="Restriction endonuclease-like"/>
    <property type="match status" value="1"/>
</dbReference>
<dbReference type="OMA" id="FNPERSF"/>
<dbReference type="GO" id="GO:0006264">
    <property type="term" value="P:mitochondrial DNA replication"/>
    <property type="evidence" value="ECO:0007669"/>
    <property type="project" value="Ensembl"/>
</dbReference>
<comment type="similarity">
    <text evidence="7">Belongs to the MGME1 family.</text>
</comment>